<feature type="chain" id="PRO_5038046926" description="Secreted protein" evidence="2">
    <location>
        <begin position="23"/>
        <end position="499"/>
    </location>
</feature>
<reference evidence="3" key="1">
    <citation type="journal article" date="2014" name="Int. J. Syst. Evol. Microbiol.">
        <title>Complete genome sequence of Corynebacterium casei LMG S-19264T (=DSM 44701T), isolated from a smear-ripened cheese.</title>
        <authorList>
            <consortium name="US DOE Joint Genome Institute (JGI-PGF)"/>
            <person name="Walter F."/>
            <person name="Albersmeier A."/>
            <person name="Kalinowski J."/>
            <person name="Ruckert C."/>
        </authorList>
    </citation>
    <scope>NUCLEOTIDE SEQUENCE</scope>
    <source>
        <strain evidence="3">JCM 4346</strain>
    </source>
</reference>
<keyword evidence="2" id="KW-0732">Signal</keyword>
<feature type="compositionally biased region" description="Polar residues" evidence="1">
    <location>
        <begin position="291"/>
        <end position="312"/>
    </location>
</feature>
<reference evidence="3" key="2">
    <citation type="submission" date="2020-09" db="EMBL/GenBank/DDBJ databases">
        <authorList>
            <person name="Sun Q."/>
            <person name="Ohkuma M."/>
        </authorList>
    </citation>
    <scope>NUCLEOTIDE SEQUENCE</scope>
    <source>
        <strain evidence="3">JCM 4346</strain>
    </source>
</reference>
<protein>
    <recommendedName>
        <fullName evidence="5">Secreted protein</fullName>
    </recommendedName>
</protein>
<name>A0A918C4C4_9ACTN</name>
<dbReference type="EMBL" id="BMSX01000004">
    <property type="protein sequence ID" value="GGR05090.1"/>
    <property type="molecule type" value="Genomic_DNA"/>
</dbReference>
<feature type="region of interest" description="Disordered" evidence="1">
    <location>
        <begin position="112"/>
        <end position="233"/>
    </location>
</feature>
<feature type="signal peptide" evidence="2">
    <location>
        <begin position="1"/>
        <end position="22"/>
    </location>
</feature>
<evidence type="ECO:0008006" key="5">
    <source>
        <dbReference type="Google" id="ProtNLM"/>
    </source>
</evidence>
<gene>
    <name evidence="3" type="ORF">GCM10010251_20920</name>
</gene>
<feature type="compositionally biased region" description="Polar residues" evidence="1">
    <location>
        <begin position="486"/>
        <end position="499"/>
    </location>
</feature>
<organism evidence="3 4">
    <name type="scientific">Streptomyces aurantiogriseus</name>
    <dbReference type="NCBI Taxonomy" id="66870"/>
    <lineage>
        <taxon>Bacteria</taxon>
        <taxon>Bacillati</taxon>
        <taxon>Actinomycetota</taxon>
        <taxon>Actinomycetes</taxon>
        <taxon>Kitasatosporales</taxon>
        <taxon>Streptomycetaceae</taxon>
        <taxon>Streptomyces</taxon>
    </lineage>
</organism>
<feature type="compositionally biased region" description="Polar residues" evidence="1">
    <location>
        <begin position="418"/>
        <end position="444"/>
    </location>
</feature>
<evidence type="ECO:0000256" key="1">
    <source>
        <dbReference type="SAM" id="MobiDB-lite"/>
    </source>
</evidence>
<evidence type="ECO:0000313" key="4">
    <source>
        <dbReference type="Proteomes" id="UP000658320"/>
    </source>
</evidence>
<evidence type="ECO:0000256" key="2">
    <source>
        <dbReference type="SAM" id="SignalP"/>
    </source>
</evidence>
<accession>A0A918C4C4</accession>
<feature type="compositionally biased region" description="Polar residues" evidence="1">
    <location>
        <begin position="354"/>
        <end position="380"/>
    </location>
</feature>
<dbReference type="AlphaFoldDB" id="A0A918C4C4"/>
<keyword evidence="4" id="KW-1185">Reference proteome</keyword>
<proteinExistence type="predicted"/>
<feature type="region of interest" description="Disordered" evidence="1">
    <location>
        <begin position="278"/>
        <end position="499"/>
    </location>
</feature>
<feature type="compositionally biased region" description="Polar residues" evidence="1">
    <location>
        <begin position="162"/>
        <end position="192"/>
    </location>
</feature>
<feature type="compositionally biased region" description="Polar residues" evidence="1">
    <location>
        <begin position="112"/>
        <end position="129"/>
    </location>
</feature>
<sequence length="499" mass="49876">MATLVALAVGGLASANCGIAVADDPDAVAAGGSSTAGELFQQNTAQESWQNNNCAQENSPAADLELTDSRTSVRCVTDDASWNKHSVVKGGGARAEGGSGAGGVFQQNTAQEGRQNNHCANPNVSSVTASDGGRQGSGCVNKDASRNGHSVVKGGGAHAEGGSSTSGVVQQNTAQEGRQNNNCANPNRSDVTASDGGRQGSGCVNKDASRTRHSVVKGSGVRAEGGSSTGGVVQQNTAQEGRQNNHCANPNVSSVIAIDGGRQGSGCVNKDASRTRHSVVKGGGARAEGGFSTSSGFQQNTAQEGRQNNNCANPDGPSVIAIDGGRQGSGCVNKDASRNRHSVVKGGGARAEGGSSTSSVAQQNTAQEGRQNNNCANPNFSPVGASGGGRQESGCVNKDASRTRHSVVKGGGARAEGGSSTSSGFQQNTAQEGRQNNNCANPNRSAVGASGGGRQESGCVNKDASRTKHSLVKGGEAHAEGGSSTGGSVFQQNTAQEGR</sequence>
<evidence type="ECO:0000313" key="3">
    <source>
        <dbReference type="EMBL" id="GGR05090.1"/>
    </source>
</evidence>
<comment type="caution">
    <text evidence="3">The sequence shown here is derived from an EMBL/GenBank/DDBJ whole genome shotgun (WGS) entry which is preliminary data.</text>
</comment>
<dbReference type="Proteomes" id="UP000658320">
    <property type="component" value="Unassembled WGS sequence"/>
</dbReference>